<reference evidence="1 2" key="1">
    <citation type="submission" date="2019-02" db="EMBL/GenBank/DDBJ databases">
        <title>Deep-cultivation of Planctomycetes and their phenomic and genomic characterization uncovers novel biology.</title>
        <authorList>
            <person name="Wiegand S."/>
            <person name="Jogler M."/>
            <person name="Boedeker C."/>
            <person name="Pinto D."/>
            <person name="Vollmers J."/>
            <person name="Rivas-Marin E."/>
            <person name="Kohn T."/>
            <person name="Peeters S.H."/>
            <person name="Heuer A."/>
            <person name="Rast P."/>
            <person name="Oberbeckmann S."/>
            <person name="Bunk B."/>
            <person name="Jeske O."/>
            <person name="Meyerdierks A."/>
            <person name="Storesund J.E."/>
            <person name="Kallscheuer N."/>
            <person name="Luecker S."/>
            <person name="Lage O.M."/>
            <person name="Pohl T."/>
            <person name="Merkel B.J."/>
            <person name="Hornburger P."/>
            <person name="Mueller R.-W."/>
            <person name="Bruemmer F."/>
            <person name="Labrenz M."/>
            <person name="Spormann A.M."/>
            <person name="Op den Camp H."/>
            <person name="Overmann J."/>
            <person name="Amann R."/>
            <person name="Jetten M.S.M."/>
            <person name="Mascher T."/>
            <person name="Medema M.H."/>
            <person name="Devos D.P."/>
            <person name="Kaster A.-K."/>
            <person name="Ovreas L."/>
            <person name="Rohde M."/>
            <person name="Galperin M.Y."/>
            <person name="Jogler C."/>
        </authorList>
    </citation>
    <scope>NUCLEOTIDE SEQUENCE [LARGE SCALE GENOMIC DNA]</scope>
    <source>
        <strain evidence="1 2">I41</strain>
    </source>
</reference>
<evidence type="ECO:0000313" key="2">
    <source>
        <dbReference type="Proteomes" id="UP000317909"/>
    </source>
</evidence>
<dbReference type="RefSeq" id="WP_145432513.1">
    <property type="nucleotide sequence ID" value="NZ_CP036339.1"/>
</dbReference>
<dbReference type="Proteomes" id="UP000317909">
    <property type="component" value="Chromosome"/>
</dbReference>
<gene>
    <name evidence="1" type="ORF">I41_21980</name>
</gene>
<dbReference type="SUPFAM" id="SSF56112">
    <property type="entry name" value="Protein kinase-like (PK-like)"/>
    <property type="match status" value="1"/>
</dbReference>
<dbReference type="EMBL" id="CP036339">
    <property type="protein sequence ID" value="QDT73009.1"/>
    <property type="molecule type" value="Genomic_DNA"/>
</dbReference>
<protein>
    <submittedName>
        <fullName evidence="1">Uncharacterized protein</fullName>
    </submittedName>
</protein>
<keyword evidence="2" id="KW-1185">Reference proteome</keyword>
<evidence type="ECO:0000313" key="1">
    <source>
        <dbReference type="EMBL" id="QDT73009.1"/>
    </source>
</evidence>
<name>A0A517TXA8_9BACT</name>
<dbReference type="InterPro" id="IPR011009">
    <property type="entry name" value="Kinase-like_dom_sf"/>
</dbReference>
<proteinExistence type="predicted"/>
<sequence length="760" mass="84623">MSTDVLWSQDANVIEFEPHDGDLGEGLRSLGLTRYLAVTASARLAETLVAGGALPREQVSVSDDARRIRCNNADVLILNGWTGLKLAHWRSVRHAGWVAVPLRFDLATLCAAAIGGCRWLSGNFARPRVLLLPDSRRRLLCWRNRRRAVTGARRFIPFQLGVQGFLAQLVGERRQHVILRWFESLPTVAPGEDLDLLIADDDLEAVESLLASGPGLQAVDLYTTTGLPRTDFRSLPYYPPAIAQQLLNAAIEHRGLCRVPTPEHHFLSLAYHALYHKGFKSGLQTSGARHLAAARSDHDYADILRRLGAVVGYSGDVDLESLDAHLATKGWRPSHDMMVRLARHNKWLRLRLANERHGEAAANLAVFLLRERGLDRGGVVRARRLLEYHGFQVTHAHQLDPTQATAAAHAIRGGNWGAGPWPVSGGLPAAILIAHDANPMPPTRRQRKKYPFVVNARTLCKDVIRDEFNRDAPNEQRCNVIHSSDNGREAIEYIEAIYAERAAEILDEVQRRVRTPNGAAAVLADVTKSGRRAKVEVVNYNGRLVVKKSFKPQMLHFLEREVRFLAAAGGKIASVPPLVARGDSWFMIPYYDDVLQYRRSSGRMLPLDVAKQAVEALHDIYDAGFALVDASIDNLLVDRREGLKLFDFEFSHQYDRRPKTFEESYDVAGCPSGFEGDLPIQGSNSYERNWQPYIGLSLNSLLYDSPGQQRVKRALYFATHAHRFLPRRARGFIRAATSSDASIARPAAAEPVSMPQSKAA</sequence>
<dbReference type="KEGG" id="llh:I41_21980"/>
<dbReference type="OrthoDB" id="6812310at2"/>
<accession>A0A517TXA8</accession>
<dbReference type="AlphaFoldDB" id="A0A517TXA8"/>
<organism evidence="1 2">
    <name type="scientific">Lacipirellula limnantheis</name>
    <dbReference type="NCBI Taxonomy" id="2528024"/>
    <lineage>
        <taxon>Bacteria</taxon>
        <taxon>Pseudomonadati</taxon>
        <taxon>Planctomycetota</taxon>
        <taxon>Planctomycetia</taxon>
        <taxon>Pirellulales</taxon>
        <taxon>Lacipirellulaceae</taxon>
        <taxon>Lacipirellula</taxon>
    </lineage>
</organism>